<dbReference type="SMART" id="SM00191">
    <property type="entry name" value="Int_alpha"/>
    <property type="match status" value="2"/>
</dbReference>
<accession>A0A540WZC4</accession>
<keyword evidence="4" id="KW-0401">Integrin</keyword>
<dbReference type="Gene3D" id="2.130.10.130">
    <property type="entry name" value="Integrin alpha, N-terminal"/>
    <property type="match status" value="2"/>
</dbReference>
<dbReference type="AlphaFoldDB" id="A0A540WZC4"/>
<dbReference type="InterPro" id="IPR028994">
    <property type="entry name" value="Integrin_alpha_N"/>
</dbReference>
<evidence type="ECO:0000313" key="5">
    <source>
        <dbReference type="Proteomes" id="UP000315369"/>
    </source>
</evidence>
<dbReference type="PROSITE" id="PS51257">
    <property type="entry name" value="PROKAR_LIPOPROTEIN"/>
    <property type="match status" value="1"/>
</dbReference>
<dbReference type="InterPro" id="IPR013517">
    <property type="entry name" value="FG-GAP"/>
</dbReference>
<evidence type="ECO:0000256" key="2">
    <source>
        <dbReference type="ARBA" id="ARBA00022737"/>
    </source>
</evidence>
<name>A0A540WZC4_9BACT</name>
<dbReference type="GO" id="GO:0005507">
    <property type="term" value="F:copper ion binding"/>
    <property type="evidence" value="ECO:0007669"/>
    <property type="project" value="InterPro"/>
</dbReference>
<keyword evidence="3" id="KW-0325">Glycoprotein</keyword>
<dbReference type="SUPFAM" id="SSF69318">
    <property type="entry name" value="Integrin alpha N-terminal domain"/>
    <property type="match status" value="1"/>
</dbReference>
<dbReference type="Proteomes" id="UP000315369">
    <property type="component" value="Unassembled WGS sequence"/>
</dbReference>
<evidence type="ECO:0000256" key="3">
    <source>
        <dbReference type="ARBA" id="ARBA00023180"/>
    </source>
</evidence>
<evidence type="ECO:0000256" key="1">
    <source>
        <dbReference type="ARBA" id="ARBA00022729"/>
    </source>
</evidence>
<dbReference type="GO" id="GO:0016641">
    <property type="term" value="F:oxidoreductase activity, acting on the CH-NH2 group of donors, oxygen as acceptor"/>
    <property type="evidence" value="ECO:0007669"/>
    <property type="project" value="InterPro"/>
</dbReference>
<comment type="caution">
    <text evidence="4">The sequence shown here is derived from an EMBL/GenBank/DDBJ whole genome shotgun (WGS) entry which is preliminary data.</text>
</comment>
<keyword evidence="1" id="KW-0732">Signal</keyword>
<dbReference type="InterPro" id="IPR013519">
    <property type="entry name" value="Int_alpha_beta-p"/>
</dbReference>
<dbReference type="Pfam" id="PF13517">
    <property type="entry name" value="FG-GAP_3"/>
    <property type="match status" value="1"/>
</dbReference>
<evidence type="ECO:0000313" key="4">
    <source>
        <dbReference type="EMBL" id="TQF14351.1"/>
    </source>
</evidence>
<dbReference type="RefSeq" id="WP_141643961.1">
    <property type="nucleotide sequence ID" value="NZ_VIFM01000071.1"/>
</dbReference>
<dbReference type="OrthoDB" id="284043at2"/>
<dbReference type="EMBL" id="VIFM01000071">
    <property type="protein sequence ID" value="TQF14351.1"/>
    <property type="molecule type" value="Genomic_DNA"/>
</dbReference>
<gene>
    <name evidence="4" type="ORF">FJV41_19180</name>
</gene>
<proteinExistence type="predicted"/>
<keyword evidence="2" id="KW-0677">Repeat</keyword>
<dbReference type="InterPro" id="IPR001695">
    <property type="entry name" value="Lysyl_oxidase"/>
</dbReference>
<organism evidence="4 5">
    <name type="scientific">Myxococcus llanfairpwllgwyngyllgogerychwyrndrobwllllantysiliogogogochensis</name>
    <dbReference type="NCBI Taxonomy" id="2590453"/>
    <lineage>
        <taxon>Bacteria</taxon>
        <taxon>Pseudomonadati</taxon>
        <taxon>Myxococcota</taxon>
        <taxon>Myxococcia</taxon>
        <taxon>Myxococcales</taxon>
        <taxon>Cystobacterineae</taxon>
        <taxon>Myxococcaceae</taxon>
        <taxon>Myxococcus</taxon>
    </lineage>
</organism>
<reference evidence="4 5" key="1">
    <citation type="submission" date="2019-06" db="EMBL/GenBank/DDBJ databases">
        <authorList>
            <person name="Livingstone P."/>
            <person name="Whitworth D."/>
        </authorList>
    </citation>
    <scope>NUCLEOTIDE SEQUENCE [LARGE SCALE GENOMIC DNA]</scope>
    <source>
        <strain evidence="4 5">AM401</strain>
    </source>
</reference>
<dbReference type="GO" id="GO:0007229">
    <property type="term" value="P:integrin-mediated signaling pathway"/>
    <property type="evidence" value="ECO:0007669"/>
    <property type="project" value="UniProtKB-KW"/>
</dbReference>
<keyword evidence="5" id="KW-1185">Reference proteome</keyword>
<dbReference type="Pfam" id="PF01839">
    <property type="entry name" value="FG-GAP"/>
    <property type="match status" value="2"/>
</dbReference>
<dbReference type="PANTHER" id="PTHR46580">
    <property type="entry name" value="SENSOR KINASE-RELATED"/>
    <property type="match status" value="1"/>
</dbReference>
<dbReference type="Pfam" id="PF01186">
    <property type="entry name" value="Lysyl_oxidase"/>
    <property type="match status" value="1"/>
</dbReference>
<protein>
    <submittedName>
        <fullName evidence="4">Integrin</fullName>
    </submittedName>
</protein>
<sequence>MRVSSRSLVVVCLLSSLVGCKDEEPPPVPKPTLSETPLWQVKADLSFPDECFGSSVALADFDGDGRKDLAVSSQACQELLVSSRNPGRLSIFVGQEKFFSTQAVSAALSWQNTHPNASGQQLRVESGEVNGDAYADLLVYGRYGVSVFLGQADLAAMLSAPSFRVPGNGTFQNSLFVDLNGDGLDDLVANHSASQRFYLSTPGAGGEGGLFTLARTRTGYLRASFVGDLNKDGAEDVSLGFGGGNLGYFLGCKPGSAFACDGPISAEPWRIETLVGRGNLHPDLNGDGHPETFAFSESGPFQFHFSQPDGTFSPTPAWSTQGDPAFPYVSSFAGLASVGDMDGDGVRNDFVLHSSGRLYLFSPKDGISQSMHPVWAWPRADAVPSGYGTYRRYSIAVPGDLNGDGFDDLVVATTEFGDILDVPMGEVSIHAGGQVPATPATPPHLPSPQACGLQVDEVNGKPDLTVDQDVLERTVHVVWRNFEEEDCEVKEQCVLAPGRRKLLRFSTSIQNLGNKAAVLPPIEENPDLYVFDECHGHDHLTNFAAYELRDSAGNAVMTGRKQGYYLVDVQSYCSDAAASTFHEPMGISAGWSDIYTLDTPCQWVDITDVADGTYSFQVSVDTRDIVEEGTVHPNTVAFPVRLEGDTVTVLP</sequence>